<organism evidence="1 2">
    <name type="scientific">Limosilactobacillus alvi</name>
    <dbReference type="NCBI Taxonomy" id="990412"/>
    <lineage>
        <taxon>Bacteria</taxon>
        <taxon>Bacillati</taxon>
        <taxon>Bacillota</taxon>
        <taxon>Bacilli</taxon>
        <taxon>Lactobacillales</taxon>
        <taxon>Lactobacillaceae</taxon>
        <taxon>Limosilactobacillus</taxon>
    </lineage>
</organism>
<sequence length="97" mass="11474">MDLCSVIFIFWGNLPKSFSAVMANLDICLKLIRRSLLKIELEHIKSITRQHHIKGPVSIRGARFDVYLWDDQNRIFTVEMQVQDHNNTIHRACFYQE</sequence>
<evidence type="ECO:0000313" key="1">
    <source>
        <dbReference type="EMBL" id="MBM6754547.1"/>
    </source>
</evidence>
<reference evidence="1 2" key="1">
    <citation type="journal article" date="2021" name="Sci. Rep.">
        <title>The distribution of antibiotic resistance genes in chicken gut microbiota commensals.</title>
        <authorList>
            <person name="Juricova H."/>
            <person name="Matiasovicova J."/>
            <person name="Kubasova T."/>
            <person name="Cejkova D."/>
            <person name="Rychlik I."/>
        </authorList>
    </citation>
    <scope>NUCLEOTIDE SEQUENCE [LARGE SCALE GENOMIC DNA]</scope>
    <source>
        <strain evidence="1 2">An810</strain>
    </source>
</reference>
<protein>
    <submittedName>
        <fullName evidence="1">PD-(D/E)XK nuclease family transposase</fullName>
    </submittedName>
</protein>
<dbReference type="Pfam" id="PF12784">
    <property type="entry name" value="PDDEXK_2"/>
    <property type="match status" value="1"/>
</dbReference>
<dbReference type="Proteomes" id="UP000776629">
    <property type="component" value="Unassembled WGS sequence"/>
</dbReference>
<dbReference type="EMBL" id="JACJJQ010000035">
    <property type="protein sequence ID" value="MBM6754547.1"/>
    <property type="molecule type" value="Genomic_DNA"/>
</dbReference>
<accession>A0ABS2EPX2</accession>
<gene>
    <name evidence="1" type="ORF">H5993_07230</name>
</gene>
<proteinExistence type="predicted"/>
<comment type="caution">
    <text evidence="1">The sequence shown here is derived from an EMBL/GenBank/DDBJ whole genome shotgun (WGS) entry which is preliminary data.</text>
</comment>
<evidence type="ECO:0000313" key="2">
    <source>
        <dbReference type="Proteomes" id="UP000776629"/>
    </source>
</evidence>
<name>A0ABS2EPX2_9LACO</name>
<keyword evidence="2" id="KW-1185">Reference proteome</keyword>